<evidence type="ECO:0000313" key="2">
    <source>
        <dbReference type="WBParaSite" id="JU765_v2.g12322.t1"/>
    </source>
</evidence>
<proteinExistence type="predicted"/>
<reference evidence="2" key="1">
    <citation type="submission" date="2022-11" db="UniProtKB">
        <authorList>
            <consortium name="WormBaseParasite"/>
        </authorList>
    </citation>
    <scope>IDENTIFICATION</scope>
</reference>
<evidence type="ECO:0000313" key="1">
    <source>
        <dbReference type="Proteomes" id="UP000887576"/>
    </source>
</evidence>
<sequence>MTVEKENLSTSELFSITTTNPQVFEKLKFIKTDQVFNDDESIVYGFAEGHVFEILSSKSSCRASMMGNFFGNDLTNLYLREIHVYLIPLARLFKKPGLTIEEIFADFMDMLDYSYSFEMLNQLCISKDGEHFSVNEAAVKEWYESLFFEMLLLCWKSKDMADNERIHFQDACYYDFLRYVPSELHYCIPYTPTEEKMNMNHSKDQEFAKPVKQEVIKPPPAKKSRTAINPNASKGTKSITSFFCKKA</sequence>
<name>A0AC34Q2M3_9BILA</name>
<accession>A0AC34Q2M3</accession>
<dbReference type="Proteomes" id="UP000887576">
    <property type="component" value="Unplaced"/>
</dbReference>
<organism evidence="1 2">
    <name type="scientific">Panagrolaimus sp. JU765</name>
    <dbReference type="NCBI Taxonomy" id="591449"/>
    <lineage>
        <taxon>Eukaryota</taxon>
        <taxon>Metazoa</taxon>
        <taxon>Ecdysozoa</taxon>
        <taxon>Nematoda</taxon>
        <taxon>Chromadorea</taxon>
        <taxon>Rhabditida</taxon>
        <taxon>Tylenchina</taxon>
        <taxon>Panagrolaimomorpha</taxon>
        <taxon>Panagrolaimoidea</taxon>
        <taxon>Panagrolaimidae</taxon>
        <taxon>Panagrolaimus</taxon>
    </lineage>
</organism>
<dbReference type="WBParaSite" id="JU765_v2.g12322.t1">
    <property type="protein sequence ID" value="JU765_v2.g12322.t1"/>
    <property type="gene ID" value="JU765_v2.g12322"/>
</dbReference>
<protein>
    <submittedName>
        <fullName evidence="2">Uncharacterized protein</fullName>
    </submittedName>
</protein>